<gene>
    <name evidence="1" type="ORF">KC19_4G047700</name>
</gene>
<evidence type="ECO:0000313" key="1">
    <source>
        <dbReference type="EMBL" id="KAG0578759.1"/>
    </source>
</evidence>
<reference evidence="1" key="1">
    <citation type="submission" date="2020-06" db="EMBL/GenBank/DDBJ databases">
        <title>WGS assembly of Ceratodon purpureus strain R40.</title>
        <authorList>
            <person name="Carey S.B."/>
            <person name="Jenkins J."/>
            <person name="Shu S."/>
            <person name="Lovell J.T."/>
            <person name="Sreedasyam A."/>
            <person name="Maumus F."/>
            <person name="Tiley G.P."/>
            <person name="Fernandez-Pozo N."/>
            <person name="Barry K."/>
            <person name="Chen C."/>
            <person name="Wang M."/>
            <person name="Lipzen A."/>
            <person name="Daum C."/>
            <person name="Saski C.A."/>
            <person name="Payton A.C."/>
            <person name="Mcbreen J.C."/>
            <person name="Conrad R.E."/>
            <person name="Kollar L.M."/>
            <person name="Olsson S."/>
            <person name="Huttunen S."/>
            <person name="Landis J.B."/>
            <person name="Wickett N.J."/>
            <person name="Johnson M.G."/>
            <person name="Rensing S.A."/>
            <person name="Grimwood J."/>
            <person name="Schmutz J."/>
            <person name="Mcdaniel S.F."/>
        </authorList>
    </citation>
    <scope>NUCLEOTIDE SEQUENCE</scope>
    <source>
        <strain evidence="1">R40</strain>
    </source>
</reference>
<evidence type="ECO:0000313" key="2">
    <source>
        <dbReference type="Proteomes" id="UP000822688"/>
    </source>
</evidence>
<accession>A0A8T0I716</accession>
<dbReference type="AlphaFoldDB" id="A0A8T0I716"/>
<name>A0A8T0I716_CERPU</name>
<organism evidence="1 2">
    <name type="scientific">Ceratodon purpureus</name>
    <name type="common">Fire moss</name>
    <name type="synonym">Dicranum purpureum</name>
    <dbReference type="NCBI Taxonomy" id="3225"/>
    <lineage>
        <taxon>Eukaryota</taxon>
        <taxon>Viridiplantae</taxon>
        <taxon>Streptophyta</taxon>
        <taxon>Embryophyta</taxon>
        <taxon>Bryophyta</taxon>
        <taxon>Bryophytina</taxon>
        <taxon>Bryopsida</taxon>
        <taxon>Dicranidae</taxon>
        <taxon>Pseudoditrichales</taxon>
        <taxon>Ditrichaceae</taxon>
        <taxon>Ceratodon</taxon>
    </lineage>
</organism>
<keyword evidence="2" id="KW-1185">Reference proteome</keyword>
<protein>
    <submittedName>
        <fullName evidence="1">Uncharacterized protein</fullName>
    </submittedName>
</protein>
<sequence length="70" mass="8187">MSFDISVSSIALRHHHSSHSCMYDLLQEIDTDYAYTLYVASVSWRIHSCVFKEEVLWNNVSTWGAEDMSW</sequence>
<comment type="caution">
    <text evidence="1">The sequence shown here is derived from an EMBL/GenBank/DDBJ whole genome shotgun (WGS) entry which is preliminary data.</text>
</comment>
<dbReference type="Proteomes" id="UP000822688">
    <property type="component" value="Chromosome 4"/>
</dbReference>
<dbReference type="EMBL" id="CM026424">
    <property type="protein sequence ID" value="KAG0578759.1"/>
    <property type="molecule type" value="Genomic_DNA"/>
</dbReference>
<proteinExistence type="predicted"/>